<reference evidence="2 3" key="1">
    <citation type="submission" date="2016-02" db="EMBL/GenBank/DDBJ databases">
        <authorList>
            <person name="Wen L."/>
            <person name="He K."/>
            <person name="Yang H."/>
        </authorList>
    </citation>
    <scope>NUCLEOTIDE SEQUENCE [LARGE SCALE GENOMIC DNA]</scope>
    <source>
        <strain evidence="2">Trichococcus palustris</strain>
    </source>
</reference>
<dbReference type="InterPro" id="IPR050712">
    <property type="entry name" value="NAD(P)H-dep_reductase"/>
</dbReference>
<feature type="domain" description="NADPH-dependent FMN reductase-like" evidence="1">
    <location>
        <begin position="1"/>
        <end position="144"/>
    </location>
</feature>
<dbReference type="Pfam" id="PF03358">
    <property type="entry name" value="FMN_red"/>
    <property type="match status" value="1"/>
</dbReference>
<evidence type="ECO:0000313" key="3">
    <source>
        <dbReference type="Proteomes" id="UP000242754"/>
    </source>
</evidence>
<evidence type="ECO:0000313" key="2">
    <source>
        <dbReference type="EMBL" id="CZQ98778.1"/>
    </source>
</evidence>
<dbReference type="GO" id="GO:0010181">
    <property type="term" value="F:FMN binding"/>
    <property type="evidence" value="ECO:0007669"/>
    <property type="project" value="TreeGrafter"/>
</dbReference>
<dbReference type="Gene3D" id="3.40.50.360">
    <property type="match status" value="1"/>
</dbReference>
<name>A0A143YYC1_9LACT</name>
<dbReference type="OrthoDB" id="9812295at2"/>
<dbReference type="GO" id="GO:0005829">
    <property type="term" value="C:cytosol"/>
    <property type="evidence" value="ECO:0007669"/>
    <property type="project" value="TreeGrafter"/>
</dbReference>
<dbReference type="AlphaFoldDB" id="A0A143YYC1"/>
<proteinExistence type="predicted"/>
<organism evidence="2 3">
    <name type="scientific">Trichococcus palustris</name>
    <dbReference type="NCBI Taxonomy" id="140314"/>
    <lineage>
        <taxon>Bacteria</taxon>
        <taxon>Bacillati</taxon>
        <taxon>Bacillota</taxon>
        <taxon>Bacilli</taxon>
        <taxon>Lactobacillales</taxon>
        <taxon>Carnobacteriaceae</taxon>
        <taxon>Trichococcus</taxon>
    </lineage>
</organism>
<dbReference type="PANTHER" id="PTHR30543:SF21">
    <property type="entry name" value="NAD(P)H-DEPENDENT FMN REDUCTASE LOT6"/>
    <property type="match status" value="1"/>
</dbReference>
<dbReference type="InterPro" id="IPR005025">
    <property type="entry name" value="FMN_Rdtase-like_dom"/>
</dbReference>
<dbReference type="Proteomes" id="UP000242754">
    <property type="component" value="Unassembled WGS sequence"/>
</dbReference>
<accession>A0A143YYC1</accession>
<dbReference type="InterPro" id="IPR029039">
    <property type="entry name" value="Flavoprotein-like_sf"/>
</dbReference>
<evidence type="ECO:0000259" key="1">
    <source>
        <dbReference type="Pfam" id="PF03358"/>
    </source>
</evidence>
<protein>
    <submittedName>
        <fullName evidence="2">Nadph-dependent fmn reductase</fullName>
    </submittedName>
</protein>
<gene>
    <name evidence="2" type="ORF">Tpal_2313</name>
</gene>
<keyword evidence="3" id="KW-1185">Reference proteome</keyword>
<sequence length="214" mass="23980">MKFLGIVGSTSDISFNRILLKYIQRRFDDKFELQLVEVKDFPLFNQDIPLEEVPLVSAVARKIEAADGIIIATPEHNHTISAALKSFLEWMSSDVHPFDGKPVMIVGASYFAYGSSRAQLHLRQVLDAPGVNAVVLPGNEFLLGDVKKAFDDFNNLKDPGTVKFLENCLDNFVRFVKIINQVADKNYVEKDVSVWDEELPNIEVDVISGASESY</sequence>
<dbReference type="GO" id="GO:0016491">
    <property type="term" value="F:oxidoreductase activity"/>
    <property type="evidence" value="ECO:0007669"/>
    <property type="project" value="InterPro"/>
</dbReference>
<dbReference type="STRING" id="140314.SAMN04488076_1106"/>
<dbReference type="PANTHER" id="PTHR30543">
    <property type="entry name" value="CHROMATE REDUCTASE"/>
    <property type="match status" value="1"/>
</dbReference>
<dbReference type="EMBL" id="FJNE01000007">
    <property type="protein sequence ID" value="CZQ98778.1"/>
    <property type="molecule type" value="Genomic_DNA"/>
</dbReference>
<dbReference type="SUPFAM" id="SSF52218">
    <property type="entry name" value="Flavoproteins"/>
    <property type="match status" value="1"/>
</dbReference>